<dbReference type="EMBL" id="NJES01000890">
    <property type="protein sequence ID" value="PHH68765.1"/>
    <property type="molecule type" value="Genomic_DNA"/>
</dbReference>
<dbReference type="PANTHER" id="PTHR28041:SF1">
    <property type="entry name" value="LARGE RIBOSOMAL SUBUNIT PROTEIN ML59"/>
    <property type="match status" value="1"/>
</dbReference>
<dbReference type="Pfam" id="PF18126">
    <property type="entry name" value="Mitoc_mL59"/>
    <property type="match status" value="1"/>
</dbReference>
<dbReference type="PANTHER" id="PTHR28041">
    <property type="entry name" value="54S RIBOSOMAL PROTEIN L25, MITOCHONDRIAL"/>
    <property type="match status" value="1"/>
</dbReference>
<accession>A0A2C5YGX9</accession>
<dbReference type="GO" id="GO:0003735">
    <property type="term" value="F:structural constituent of ribosome"/>
    <property type="evidence" value="ECO:0007669"/>
    <property type="project" value="InterPro"/>
</dbReference>
<proteinExistence type="predicted"/>
<gene>
    <name evidence="3" type="ORF">CDD80_7269</name>
</gene>
<dbReference type="Proteomes" id="UP000226431">
    <property type="component" value="Unassembled WGS sequence"/>
</dbReference>
<feature type="compositionally biased region" description="Low complexity" evidence="1">
    <location>
        <begin position="163"/>
        <end position="178"/>
    </location>
</feature>
<evidence type="ECO:0000259" key="2">
    <source>
        <dbReference type="Pfam" id="PF18126"/>
    </source>
</evidence>
<dbReference type="STRING" id="2004952.A0A2C5YGX9"/>
<dbReference type="AlphaFoldDB" id="A0A2C5YGX9"/>
<feature type="region of interest" description="Disordered" evidence="1">
    <location>
        <begin position="159"/>
        <end position="178"/>
    </location>
</feature>
<feature type="domain" description="Large ribosomal subunit protein mL59" evidence="2">
    <location>
        <begin position="21"/>
        <end position="150"/>
    </location>
</feature>
<evidence type="ECO:0000313" key="3">
    <source>
        <dbReference type="EMBL" id="PHH68765.1"/>
    </source>
</evidence>
<comment type="caution">
    <text evidence="3">The sequence shown here is derived from an EMBL/GenBank/DDBJ whole genome shotgun (WGS) entry which is preliminary data.</text>
</comment>
<keyword evidence="4" id="KW-1185">Reference proteome</keyword>
<organism evidence="3 4">
    <name type="scientific">Ophiocordyceps camponoti-rufipedis</name>
    <dbReference type="NCBI Taxonomy" id="2004952"/>
    <lineage>
        <taxon>Eukaryota</taxon>
        <taxon>Fungi</taxon>
        <taxon>Dikarya</taxon>
        <taxon>Ascomycota</taxon>
        <taxon>Pezizomycotina</taxon>
        <taxon>Sordariomycetes</taxon>
        <taxon>Hypocreomycetidae</taxon>
        <taxon>Hypocreales</taxon>
        <taxon>Ophiocordycipitaceae</taxon>
        <taxon>Ophiocordyceps</taxon>
    </lineage>
</organism>
<protein>
    <recommendedName>
        <fullName evidence="2">Large ribosomal subunit protein mL59 domain-containing protein</fullName>
    </recommendedName>
</protein>
<dbReference type="InterPro" id="IPR040922">
    <property type="entry name" value="Ribosomal_mL59_dom"/>
</dbReference>
<dbReference type="OrthoDB" id="18529at2759"/>
<evidence type="ECO:0000313" key="4">
    <source>
        <dbReference type="Proteomes" id="UP000226431"/>
    </source>
</evidence>
<evidence type="ECO:0000256" key="1">
    <source>
        <dbReference type="SAM" id="MobiDB-lite"/>
    </source>
</evidence>
<sequence length="178" mass="20271">MPSAAPSAAHLIQLAKTLPAPLQRFLARWPPASIAGPNAKPTPWQEERPNPFQCIRDAVTGKGKDPVYSQRRQAQIVKMARQHGVHSLLPQSGKDIEFKLKRRVELGLRIKGTGVGQRVKGHIYEREMIHKMQERRRAMLALPKLIKKFKRIGKFHWKKWPKPSKSVKPSKPSKSSRS</sequence>
<dbReference type="GO" id="GO:0005762">
    <property type="term" value="C:mitochondrial large ribosomal subunit"/>
    <property type="evidence" value="ECO:0007669"/>
    <property type="project" value="InterPro"/>
</dbReference>
<dbReference type="InterPro" id="IPR037507">
    <property type="entry name" value="Ribosomal_mL59"/>
</dbReference>
<name>A0A2C5YGX9_9HYPO</name>
<reference evidence="3 4" key="1">
    <citation type="submission" date="2017-06" db="EMBL/GenBank/DDBJ databases">
        <title>Ant-infecting Ophiocordyceps genomes reveal a high diversity of potential behavioral manipulation genes and a possible major role for enterotoxins.</title>
        <authorList>
            <person name="De Bekker C."/>
            <person name="Evans H.C."/>
            <person name="Brachmann A."/>
            <person name="Hughes D.P."/>
        </authorList>
    </citation>
    <scope>NUCLEOTIDE SEQUENCE [LARGE SCALE GENOMIC DNA]</scope>
    <source>
        <strain evidence="3 4">Map16</strain>
    </source>
</reference>